<evidence type="ECO:0000313" key="2">
    <source>
        <dbReference type="EMBL" id="JAD26193.1"/>
    </source>
</evidence>
<keyword evidence="1" id="KW-0472">Membrane</keyword>
<dbReference type="EMBL" id="GBRH01271702">
    <property type="protein sequence ID" value="JAD26193.1"/>
    <property type="molecule type" value="Transcribed_RNA"/>
</dbReference>
<proteinExistence type="predicted"/>
<organism evidence="2">
    <name type="scientific">Arundo donax</name>
    <name type="common">Giant reed</name>
    <name type="synonym">Donax arundinaceus</name>
    <dbReference type="NCBI Taxonomy" id="35708"/>
    <lineage>
        <taxon>Eukaryota</taxon>
        <taxon>Viridiplantae</taxon>
        <taxon>Streptophyta</taxon>
        <taxon>Embryophyta</taxon>
        <taxon>Tracheophyta</taxon>
        <taxon>Spermatophyta</taxon>
        <taxon>Magnoliopsida</taxon>
        <taxon>Liliopsida</taxon>
        <taxon>Poales</taxon>
        <taxon>Poaceae</taxon>
        <taxon>PACMAD clade</taxon>
        <taxon>Arundinoideae</taxon>
        <taxon>Arundineae</taxon>
        <taxon>Arundo</taxon>
    </lineage>
</organism>
<reference evidence="2" key="2">
    <citation type="journal article" date="2015" name="Data Brief">
        <title>Shoot transcriptome of the giant reed, Arundo donax.</title>
        <authorList>
            <person name="Barrero R.A."/>
            <person name="Guerrero F.D."/>
            <person name="Moolhuijzen P."/>
            <person name="Goolsby J.A."/>
            <person name="Tidwell J."/>
            <person name="Bellgard S.E."/>
            <person name="Bellgard M.I."/>
        </authorList>
    </citation>
    <scope>NUCLEOTIDE SEQUENCE</scope>
    <source>
        <tissue evidence="2">Shoot tissue taken approximately 20 cm above the soil surface</tissue>
    </source>
</reference>
<name>A0A0A8YL30_ARUDO</name>
<reference evidence="2" key="1">
    <citation type="submission" date="2014-09" db="EMBL/GenBank/DDBJ databases">
        <authorList>
            <person name="Magalhaes I.L.F."/>
            <person name="Oliveira U."/>
            <person name="Santos F.R."/>
            <person name="Vidigal T.H.D.A."/>
            <person name="Brescovit A.D."/>
            <person name="Santos A.J."/>
        </authorList>
    </citation>
    <scope>NUCLEOTIDE SEQUENCE</scope>
    <source>
        <tissue evidence="2">Shoot tissue taken approximately 20 cm above the soil surface</tissue>
    </source>
</reference>
<keyword evidence="1" id="KW-0812">Transmembrane</keyword>
<evidence type="ECO:0000256" key="1">
    <source>
        <dbReference type="SAM" id="Phobius"/>
    </source>
</evidence>
<dbReference type="AlphaFoldDB" id="A0A0A8YL30"/>
<feature type="transmembrane region" description="Helical" evidence="1">
    <location>
        <begin position="12"/>
        <end position="34"/>
    </location>
</feature>
<accession>A0A0A8YL30</accession>
<keyword evidence="1" id="KW-1133">Transmembrane helix</keyword>
<sequence length="37" mass="4210">MSNGNFDKWEKISFLIISTNPWASVSASPSWSFFMVP</sequence>
<protein>
    <submittedName>
        <fullName evidence="2">Uncharacterized protein</fullName>
    </submittedName>
</protein>